<reference evidence="1 2" key="1">
    <citation type="journal article" date="2015" name="Genome Announc.">
        <title>Complete Genome Sequence of the Novel Leech Symbiont Mucinivorans hirudinis M3T.</title>
        <authorList>
            <person name="Nelson M.C."/>
            <person name="Bomar L."/>
            <person name="Graf J."/>
        </authorList>
    </citation>
    <scope>NUCLEOTIDE SEQUENCE [LARGE SCALE GENOMIC DNA]</scope>
    <source>
        <strain evidence="2">M3</strain>
    </source>
</reference>
<dbReference type="STRING" id="1433126.BN938_0845"/>
<gene>
    <name evidence="1" type="ORF">BN938_0845</name>
</gene>
<evidence type="ECO:0008006" key="3">
    <source>
        <dbReference type="Google" id="ProtNLM"/>
    </source>
</evidence>
<dbReference type="Pfam" id="PF16287">
    <property type="entry name" value="DUF4933"/>
    <property type="match status" value="1"/>
</dbReference>
<evidence type="ECO:0000313" key="2">
    <source>
        <dbReference type="Proteomes" id="UP000027616"/>
    </source>
</evidence>
<dbReference type="HOGENOM" id="CLU_634338_0_0_10"/>
<sequence length="432" mass="49446">MDTSYRPKNFVKEYGSTAKSSSPKIIDLSDRNITYAPFDLADHFKSAKVLILEAPEGDFTYVKDTSVCYKYPKGNMAIQMGGLFPFAYSEGSHIILRDNNIGILHYDSNGKFVETIARNLMPAMKYDRRAKHYEVDMSKVIESNVVKITGNELIYLTMDSTGIGTKYWYDLENKRVDKIEHFGTGRRGIYHTPTPLNDSVSFTFVPSLATANRPLLHMFNPKGDTIATFMNYLKYPDEKFSAYAQNMMQVYTYTLEGKNYFKQMLNDTIFSITSPTEISAEYLMKLGRYKQDDKSAFWGTGDDFIGVGSVLETPTLLYINYGFGKDYENWDYKKPFYAVWDKRSDKLIHIDAKNKTGNKAFVPNTMPQSLPLLFDKFRVSPQGKIFVCYHRHTLEKLMELPAFKALPAAQQEFTQKIAAQLGNKKLAVMVIQ</sequence>
<accession>A0A060R6Y9</accession>
<evidence type="ECO:0000313" key="1">
    <source>
        <dbReference type="EMBL" id="CDN30946.1"/>
    </source>
</evidence>
<dbReference type="EMBL" id="HG934468">
    <property type="protein sequence ID" value="CDN30946.1"/>
    <property type="molecule type" value="Genomic_DNA"/>
</dbReference>
<proteinExistence type="predicted"/>
<dbReference type="InterPro" id="IPR032559">
    <property type="entry name" value="DUF4933"/>
</dbReference>
<dbReference type="AlphaFoldDB" id="A0A060R6Y9"/>
<keyword evidence="2" id="KW-1185">Reference proteome</keyword>
<organism evidence="1 2">
    <name type="scientific">Mucinivorans hirudinis</name>
    <dbReference type="NCBI Taxonomy" id="1433126"/>
    <lineage>
        <taxon>Bacteria</taxon>
        <taxon>Pseudomonadati</taxon>
        <taxon>Bacteroidota</taxon>
        <taxon>Bacteroidia</taxon>
        <taxon>Bacteroidales</taxon>
        <taxon>Rikenellaceae</taxon>
        <taxon>Mucinivorans</taxon>
    </lineage>
</organism>
<dbReference type="KEGG" id="rbc:BN938_0845"/>
<name>A0A060R6Y9_9BACT</name>
<dbReference type="Proteomes" id="UP000027616">
    <property type="component" value="Chromosome I"/>
</dbReference>
<protein>
    <recommendedName>
        <fullName evidence="3">6-bladed beta-propeller</fullName>
    </recommendedName>
</protein>